<keyword evidence="3 5" id="KW-0067">ATP-binding</keyword>
<keyword evidence="1" id="KW-0813">Transport</keyword>
<dbReference type="RefSeq" id="WP_282335439.1">
    <property type="nucleotide sequence ID" value="NZ_JASBRG010000007.1"/>
</dbReference>
<evidence type="ECO:0000256" key="1">
    <source>
        <dbReference type="ARBA" id="ARBA00022448"/>
    </source>
</evidence>
<sequence length="261" mass="29313">MQTELTIENKQSTDIEINGDNVVIEIEHLQKSFGEKEVLKDINLTLHKGENLVVLGRSGQGKSVAIQCVVGLLDYDSGSLKVFGKEIQELDDEELKDIRLKLGFLFQSGALYDSMTVRENLSFPLTRVLKMKDENEATRNVEDVLEAVGLKDAIDKMPSDLSGGMRKRIGLARTLILKPEIMLYDEPTTGLDPITSREISQLIIDLRKKYQTSSIIITHDMACAKITGDRIMVLNDGKFIAEGSYEDLEKSQNELVRSFFK</sequence>
<evidence type="ECO:0000313" key="6">
    <source>
        <dbReference type="Proteomes" id="UP001226434"/>
    </source>
</evidence>
<dbReference type="PANTHER" id="PTHR43023">
    <property type="entry name" value="PROTEIN TRIGALACTOSYLDIACYLGLYCEROL 3, CHLOROPLASTIC"/>
    <property type="match status" value="1"/>
</dbReference>
<dbReference type="PROSITE" id="PS50893">
    <property type="entry name" value="ABC_TRANSPORTER_2"/>
    <property type="match status" value="1"/>
</dbReference>
<keyword evidence="6" id="KW-1185">Reference proteome</keyword>
<gene>
    <name evidence="5" type="ORF">QJ048_16150</name>
</gene>
<reference evidence="5 6" key="1">
    <citation type="submission" date="2023-05" db="EMBL/GenBank/DDBJ databases">
        <title>Genome sequence of Pinibacter sp. MAH-24.</title>
        <authorList>
            <person name="Huq M.A."/>
        </authorList>
    </citation>
    <scope>NUCLEOTIDE SEQUENCE [LARGE SCALE GENOMIC DNA]</scope>
    <source>
        <strain evidence="5 6">MAH-24</strain>
    </source>
</reference>
<dbReference type="PANTHER" id="PTHR43023:SF6">
    <property type="entry name" value="INTERMEMBRANE PHOSPHOLIPID TRANSPORT SYSTEM ATP-BINDING PROTEIN MLAF"/>
    <property type="match status" value="1"/>
</dbReference>
<dbReference type="InterPro" id="IPR027417">
    <property type="entry name" value="P-loop_NTPase"/>
</dbReference>
<feature type="domain" description="ABC transporter" evidence="4">
    <location>
        <begin position="24"/>
        <end position="261"/>
    </location>
</feature>
<comment type="caution">
    <text evidence="5">The sequence shown here is derived from an EMBL/GenBank/DDBJ whole genome shotgun (WGS) entry which is preliminary data.</text>
</comment>
<dbReference type="SUPFAM" id="SSF52540">
    <property type="entry name" value="P-loop containing nucleoside triphosphate hydrolases"/>
    <property type="match status" value="1"/>
</dbReference>
<organism evidence="5 6">
    <name type="scientific">Pinibacter soli</name>
    <dbReference type="NCBI Taxonomy" id="3044211"/>
    <lineage>
        <taxon>Bacteria</taxon>
        <taxon>Pseudomonadati</taxon>
        <taxon>Bacteroidota</taxon>
        <taxon>Chitinophagia</taxon>
        <taxon>Chitinophagales</taxon>
        <taxon>Chitinophagaceae</taxon>
        <taxon>Pinibacter</taxon>
    </lineage>
</organism>
<evidence type="ECO:0000313" key="5">
    <source>
        <dbReference type="EMBL" id="MDI3321328.1"/>
    </source>
</evidence>
<dbReference type="InterPro" id="IPR003439">
    <property type="entry name" value="ABC_transporter-like_ATP-bd"/>
</dbReference>
<dbReference type="InterPro" id="IPR003593">
    <property type="entry name" value="AAA+_ATPase"/>
</dbReference>
<protein>
    <submittedName>
        <fullName evidence="5">ATP-binding cassette domain-containing protein</fullName>
    </submittedName>
</protein>
<evidence type="ECO:0000256" key="2">
    <source>
        <dbReference type="ARBA" id="ARBA00022741"/>
    </source>
</evidence>
<dbReference type="InterPro" id="IPR017871">
    <property type="entry name" value="ABC_transporter-like_CS"/>
</dbReference>
<dbReference type="Proteomes" id="UP001226434">
    <property type="component" value="Unassembled WGS sequence"/>
</dbReference>
<dbReference type="PROSITE" id="PS00211">
    <property type="entry name" value="ABC_TRANSPORTER_1"/>
    <property type="match status" value="1"/>
</dbReference>
<dbReference type="SMART" id="SM00382">
    <property type="entry name" value="AAA"/>
    <property type="match status" value="1"/>
</dbReference>
<evidence type="ECO:0000256" key="3">
    <source>
        <dbReference type="ARBA" id="ARBA00022840"/>
    </source>
</evidence>
<dbReference type="GO" id="GO:0005524">
    <property type="term" value="F:ATP binding"/>
    <property type="evidence" value="ECO:0007669"/>
    <property type="project" value="UniProtKB-KW"/>
</dbReference>
<dbReference type="Gene3D" id="3.40.50.300">
    <property type="entry name" value="P-loop containing nucleotide triphosphate hydrolases"/>
    <property type="match status" value="1"/>
</dbReference>
<proteinExistence type="predicted"/>
<accession>A0ABT6RFM4</accession>
<name>A0ABT6RFM4_9BACT</name>
<dbReference type="Pfam" id="PF00005">
    <property type="entry name" value="ABC_tran"/>
    <property type="match status" value="1"/>
</dbReference>
<dbReference type="EMBL" id="JASBRG010000007">
    <property type="protein sequence ID" value="MDI3321328.1"/>
    <property type="molecule type" value="Genomic_DNA"/>
</dbReference>
<evidence type="ECO:0000259" key="4">
    <source>
        <dbReference type="PROSITE" id="PS50893"/>
    </source>
</evidence>
<keyword evidence="2" id="KW-0547">Nucleotide-binding</keyword>